<comment type="pathway">
    <text evidence="9">Protein modification; lipoprotein biosynthesis (signal peptide cleavage).</text>
</comment>
<evidence type="ECO:0000256" key="1">
    <source>
        <dbReference type="ARBA" id="ARBA00006139"/>
    </source>
</evidence>
<evidence type="ECO:0000256" key="2">
    <source>
        <dbReference type="ARBA" id="ARBA00022475"/>
    </source>
</evidence>
<keyword evidence="13" id="KW-1185">Reference proteome</keyword>
<keyword evidence="6 9" id="KW-0378">Hydrolase</keyword>
<feature type="transmembrane region" description="Helical" evidence="9">
    <location>
        <begin position="134"/>
        <end position="157"/>
    </location>
</feature>
<keyword evidence="3 9" id="KW-0645">Protease</keyword>
<keyword evidence="4 9" id="KW-0812">Transmembrane</keyword>
<gene>
    <name evidence="9 12" type="primary">lspA</name>
    <name evidence="12" type="ORF">KTH89_02170</name>
</gene>
<keyword evidence="7 9" id="KW-1133">Transmembrane helix</keyword>
<comment type="function">
    <text evidence="9 10">This protein specifically catalyzes the removal of signal peptides from prolipoproteins.</text>
</comment>
<evidence type="ECO:0000256" key="5">
    <source>
        <dbReference type="ARBA" id="ARBA00022750"/>
    </source>
</evidence>
<evidence type="ECO:0000256" key="8">
    <source>
        <dbReference type="ARBA" id="ARBA00023136"/>
    </source>
</evidence>
<feature type="active site" evidence="9">
    <location>
        <position position="140"/>
    </location>
</feature>
<dbReference type="RefSeq" id="WP_158344365.1">
    <property type="nucleotide sequence ID" value="NZ_JAHQCW010000002.1"/>
</dbReference>
<feature type="active site" evidence="9">
    <location>
        <position position="124"/>
    </location>
</feature>
<evidence type="ECO:0000256" key="4">
    <source>
        <dbReference type="ARBA" id="ARBA00022692"/>
    </source>
</evidence>
<evidence type="ECO:0000256" key="10">
    <source>
        <dbReference type="RuleBase" id="RU000594"/>
    </source>
</evidence>
<comment type="similarity">
    <text evidence="1 9 11">Belongs to the peptidase A8 family.</text>
</comment>
<evidence type="ECO:0000256" key="6">
    <source>
        <dbReference type="ARBA" id="ARBA00022801"/>
    </source>
</evidence>
<dbReference type="PRINTS" id="PR00781">
    <property type="entry name" value="LIPOSIGPTASE"/>
</dbReference>
<accession>A0A949K5U9</accession>
<dbReference type="GO" id="GO:0006508">
    <property type="term" value="P:proteolysis"/>
    <property type="evidence" value="ECO:0007669"/>
    <property type="project" value="UniProtKB-KW"/>
</dbReference>
<comment type="caution">
    <text evidence="12">The sequence shown here is derived from an EMBL/GenBank/DDBJ whole genome shotgun (WGS) entry which is preliminary data.</text>
</comment>
<dbReference type="PROSITE" id="PS00855">
    <property type="entry name" value="SPASE_II"/>
    <property type="match status" value="1"/>
</dbReference>
<dbReference type="EC" id="3.4.23.36" evidence="9"/>
<name>A0A949K5U9_9FIRM</name>
<keyword evidence="5 9" id="KW-0064">Aspartyl protease</keyword>
<dbReference type="PANTHER" id="PTHR33695">
    <property type="entry name" value="LIPOPROTEIN SIGNAL PEPTIDASE"/>
    <property type="match status" value="1"/>
</dbReference>
<organism evidence="12 13">
    <name type="scientific">Diplocloster agilis</name>
    <dbReference type="NCBI Taxonomy" id="2850323"/>
    <lineage>
        <taxon>Bacteria</taxon>
        <taxon>Bacillati</taxon>
        <taxon>Bacillota</taxon>
        <taxon>Clostridia</taxon>
        <taxon>Lachnospirales</taxon>
        <taxon>Lachnospiraceae</taxon>
        <taxon>Diplocloster</taxon>
    </lineage>
</organism>
<keyword evidence="8 9" id="KW-0472">Membrane</keyword>
<feature type="transmembrane region" description="Helical" evidence="9">
    <location>
        <begin position="96"/>
        <end position="114"/>
    </location>
</feature>
<dbReference type="GO" id="GO:0004190">
    <property type="term" value="F:aspartic-type endopeptidase activity"/>
    <property type="evidence" value="ECO:0007669"/>
    <property type="project" value="UniProtKB-UniRule"/>
</dbReference>
<sequence>MTSEKTRKRNSCICGIIGMLALILLDQWTKLLAVRHLKEASHPLIDGVFSLQYLENRGAAFGMMQGRQWLFAIMAVIIVAVFGYAYYRLPYERKFRILRIVLCFLLAGALGNLIDRLTRNFVVDFFYFELINFPIFNVADCYVTLSAVMLIILYLFYYKDGDFENLIPKKYRSQKESKTDNDQI</sequence>
<evidence type="ECO:0000313" key="13">
    <source>
        <dbReference type="Proteomes" id="UP000712157"/>
    </source>
</evidence>
<dbReference type="HAMAP" id="MF_00161">
    <property type="entry name" value="LspA"/>
    <property type="match status" value="1"/>
</dbReference>
<comment type="subcellular location">
    <subcellularLocation>
        <location evidence="9">Cell membrane</location>
        <topology evidence="9">Multi-pass membrane protein</topology>
    </subcellularLocation>
</comment>
<evidence type="ECO:0000256" key="9">
    <source>
        <dbReference type="HAMAP-Rule" id="MF_00161"/>
    </source>
</evidence>
<evidence type="ECO:0000313" key="12">
    <source>
        <dbReference type="EMBL" id="MBU9735322.1"/>
    </source>
</evidence>
<keyword evidence="2 9" id="KW-1003">Cell membrane</keyword>
<feature type="transmembrane region" description="Helical" evidence="9">
    <location>
        <begin position="12"/>
        <end position="29"/>
    </location>
</feature>
<proteinExistence type="inferred from homology"/>
<dbReference type="EMBL" id="JAHQCW010000002">
    <property type="protein sequence ID" value="MBU9735322.1"/>
    <property type="molecule type" value="Genomic_DNA"/>
</dbReference>
<comment type="catalytic activity">
    <reaction evidence="9 10">
        <text>Release of signal peptides from bacterial membrane prolipoproteins. Hydrolyzes -Xaa-Yaa-Zaa-|-(S,diacylglyceryl)Cys-, in which Xaa is hydrophobic (preferably Leu), and Yaa (Ala or Ser) and Zaa (Gly or Ala) have small, neutral side chains.</text>
        <dbReference type="EC" id="3.4.23.36"/>
    </reaction>
</comment>
<evidence type="ECO:0000256" key="3">
    <source>
        <dbReference type="ARBA" id="ARBA00022670"/>
    </source>
</evidence>
<dbReference type="Proteomes" id="UP000712157">
    <property type="component" value="Unassembled WGS sequence"/>
</dbReference>
<dbReference type="NCBIfam" id="TIGR00077">
    <property type="entry name" value="lspA"/>
    <property type="match status" value="1"/>
</dbReference>
<protein>
    <recommendedName>
        <fullName evidence="9">Lipoprotein signal peptidase</fullName>
        <ecNumber evidence="9">3.4.23.36</ecNumber>
    </recommendedName>
    <alternativeName>
        <fullName evidence="9">Prolipoprotein signal peptidase</fullName>
    </alternativeName>
    <alternativeName>
        <fullName evidence="9">Signal peptidase II</fullName>
        <shortName evidence="9">SPase II</shortName>
    </alternativeName>
</protein>
<dbReference type="GO" id="GO:0005886">
    <property type="term" value="C:plasma membrane"/>
    <property type="evidence" value="ECO:0007669"/>
    <property type="project" value="UniProtKB-SubCell"/>
</dbReference>
<dbReference type="InterPro" id="IPR001872">
    <property type="entry name" value="Peptidase_A8"/>
</dbReference>
<dbReference type="AlphaFoldDB" id="A0A949K5U9"/>
<reference evidence="12" key="1">
    <citation type="submission" date="2021-06" db="EMBL/GenBank/DDBJ databases">
        <title>Description of novel taxa of the family Lachnospiraceae.</title>
        <authorList>
            <person name="Chaplin A.V."/>
            <person name="Sokolova S.R."/>
            <person name="Pikina A.P."/>
            <person name="Korzhanova M."/>
            <person name="Belova V."/>
            <person name="Korostin D."/>
            <person name="Efimov B.A."/>
        </authorList>
    </citation>
    <scope>NUCLEOTIDE SEQUENCE</scope>
    <source>
        <strain evidence="12">ASD5720</strain>
    </source>
</reference>
<feature type="transmembrane region" description="Helical" evidence="9">
    <location>
        <begin position="69"/>
        <end position="87"/>
    </location>
</feature>
<evidence type="ECO:0000256" key="11">
    <source>
        <dbReference type="RuleBase" id="RU004181"/>
    </source>
</evidence>
<dbReference type="PANTHER" id="PTHR33695:SF1">
    <property type="entry name" value="LIPOPROTEIN SIGNAL PEPTIDASE"/>
    <property type="match status" value="1"/>
</dbReference>
<dbReference type="Pfam" id="PF01252">
    <property type="entry name" value="Peptidase_A8"/>
    <property type="match status" value="1"/>
</dbReference>
<evidence type="ECO:0000256" key="7">
    <source>
        <dbReference type="ARBA" id="ARBA00022989"/>
    </source>
</evidence>